<keyword evidence="3" id="KW-0732">Signal</keyword>
<dbReference type="EMBL" id="CAICTM010000026">
    <property type="protein sequence ID" value="CAB9497851.1"/>
    <property type="molecule type" value="Genomic_DNA"/>
</dbReference>
<keyword evidence="2" id="KW-1133">Transmembrane helix</keyword>
<dbReference type="Proteomes" id="UP001153069">
    <property type="component" value="Unassembled WGS sequence"/>
</dbReference>
<dbReference type="PROSITE" id="PS51257">
    <property type="entry name" value="PROKAR_LIPOPROTEIN"/>
    <property type="match status" value="1"/>
</dbReference>
<feature type="signal peptide" evidence="3">
    <location>
        <begin position="1"/>
        <end position="22"/>
    </location>
</feature>
<accession>A0A9N8DBT8</accession>
<evidence type="ECO:0000313" key="5">
    <source>
        <dbReference type="Proteomes" id="UP001153069"/>
    </source>
</evidence>
<keyword evidence="2" id="KW-0472">Membrane</keyword>
<comment type="caution">
    <text evidence="4">The sequence shown here is derived from an EMBL/GenBank/DDBJ whole genome shotgun (WGS) entry which is preliminary data.</text>
</comment>
<keyword evidence="2" id="KW-0812">Transmembrane</keyword>
<feature type="region of interest" description="Disordered" evidence="1">
    <location>
        <begin position="407"/>
        <end position="427"/>
    </location>
</feature>
<gene>
    <name evidence="4" type="ORF">SEMRO_26_G017950.1</name>
</gene>
<evidence type="ECO:0000313" key="4">
    <source>
        <dbReference type="EMBL" id="CAB9497851.1"/>
    </source>
</evidence>
<evidence type="ECO:0000256" key="1">
    <source>
        <dbReference type="SAM" id="MobiDB-lite"/>
    </source>
</evidence>
<evidence type="ECO:0000256" key="2">
    <source>
        <dbReference type="SAM" id="Phobius"/>
    </source>
</evidence>
<feature type="region of interest" description="Disordered" evidence="1">
    <location>
        <begin position="31"/>
        <end position="53"/>
    </location>
</feature>
<feature type="transmembrane region" description="Helical" evidence="2">
    <location>
        <begin position="434"/>
        <end position="455"/>
    </location>
</feature>
<feature type="chain" id="PRO_5040400410" evidence="3">
    <location>
        <begin position="23"/>
        <end position="478"/>
    </location>
</feature>
<proteinExistence type="predicted"/>
<keyword evidence="5" id="KW-1185">Reference proteome</keyword>
<sequence>MRIPRVVLFLLIFVLGACSGLGATRRRGSNIFNGRTHHRSGGKGNGGKGHYTDTAAEGDEELPMLILASSTSSRRSKGKGYTSANVALVEEEDEDLPMLYLAGSSSRSKGKGGKGKGSYYSMYSYRHSKSRKSSRSYVVEEEEVPPDEVPIVVATDEPTIIPANTILPTLAPTVLVDLDADIPARNGKRCTVDTTQGTFGSLRGDPTVATYIYQVETQPEITRQQFQTEIIPQIELATADGMVPYIFGQLCNLFRRELQQANSMYLGINIRPSDEVLDDTDCSGAFFQRPCYVVNGLMTLYTVGKTSEKVQAETIWIIKNLDEKSIASTVPGVNKIVIRGSPAVIAPETASPTMPMVAPDLTPMPPPSPATPMVVPDLTPIPTVTVTAPPTPAMTTTMEPTVASTTIAPSQNAQPLVQEPKSPEEGEDESGLAWWRWFLFAIILVLTIVAIVVVYKKCDNKEVQNGHSTFDHEEEEIM</sequence>
<name>A0A9N8DBT8_9STRA</name>
<dbReference type="AlphaFoldDB" id="A0A9N8DBT8"/>
<protein>
    <submittedName>
        <fullName evidence="4">Uncharacterized protein</fullName>
    </submittedName>
</protein>
<reference evidence="4" key="1">
    <citation type="submission" date="2020-06" db="EMBL/GenBank/DDBJ databases">
        <authorList>
            <consortium name="Plant Systems Biology data submission"/>
        </authorList>
    </citation>
    <scope>NUCLEOTIDE SEQUENCE</scope>
    <source>
        <strain evidence="4">D6</strain>
    </source>
</reference>
<evidence type="ECO:0000256" key="3">
    <source>
        <dbReference type="SAM" id="SignalP"/>
    </source>
</evidence>
<organism evidence="4 5">
    <name type="scientific">Seminavis robusta</name>
    <dbReference type="NCBI Taxonomy" id="568900"/>
    <lineage>
        <taxon>Eukaryota</taxon>
        <taxon>Sar</taxon>
        <taxon>Stramenopiles</taxon>
        <taxon>Ochrophyta</taxon>
        <taxon>Bacillariophyta</taxon>
        <taxon>Bacillariophyceae</taxon>
        <taxon>Bacillariophycidae</taxon>
        <taxon>Naviculales</taxon>
        <taxon>Naviculaceae</taxon>
        <taxon>Seminavis</taxon>
    </lineage>
</organism>